<accession>A0A7D4XLZ6</accession>
<feature type="compositionally biased region" description="Basic and acidic residues" evidence="1">
    <location>
        <begin position="188"/>
        <end position="209"/>
    </location>
</feature>
<dbReference type="AlphaFoldDB" id="A0A7D4XLZ6"/>
<protein>
    <submittedName>
        <fullName evidence="2">Uncharacterized protein</fullName>
    </submittedName>
</protein>
<dbReference type="GO" id="GO:0046872">
    <property type="term" value="F:metal ion binding"/>
    <property type="evidence" value="ECO:0007669"/>
    <property type="project" value="InterPro"/>
</dbReference>
<dbReference type="CDD" id="cd00371">
    <property type="entry name" value="HMA"/>
    <property type="match status" value="1"/>
</dbReference>
<organism evidence="2">
    <name type="scientific">Vitiosangium cumulatum</name>
    <dbReference type="NCBI Taxonomy" id="1867796"/>
    <lineage>
        <taxon>Bacteria</taxon>
        <taxon>Pseudomonadati</taxon>
        <taxon>Myxococcota</taxon>
        <taxon>Myxococcia</taxon>
        <taxon>Myxococcales</taxon>
        <taxon>Cystobacterineae</taxon>
        <taxon>Archangiaceae</taxon>
        <taxon>Vitiosangium</taxon>
    </lineage>
</organism>
<proteinExistence type="predicted"/>
<dbReference type="InterPro" id="IPR006121">
    <property type="entry name" value="HMA_dom"/>
</dbReference>
<evidence type="ECO:0000313" key="2">
    <source>
        <dbReference type="EMBL" id="QKW93852.1"/>
    </source>
</evidence>
<dbReference type="Gene3D" id="3.30.70.100">
    <property type="match status" value="1"/>
</dbReference>
<dbReference type="Pfam" id="PF19991">
    <property type="entry name" value="HMA_2"/>
    <property type="match status" value="1"/>
</dbReference>
<dbReference type="EMBL" id="MT520817">
    <property type="protein sequence ID" value="QKW93852.1"/>
    <property type="molecule type" value="Genomic_DNA"/>
</dbReference>
<feature type="region of interest" description="Disordered" evidence="1">
    <location>
        <begin position="177"/>
        <end position="209"/>
    </location>
</feature>
<evidence type="ECO:0000256" key="1">
    <source>
        <dbReference type="SAM" id="MobiDB-lite"/>
    </source>
</evidence>
<sequence>MLPRIIYLAHSSPGRTRLRLPWLRRDSKLATTVADAVERLPGVEMVEVKPYTGSVLCTYDPGQLREETLLEELRRVTGVELVVRPGESVPGEEEELLKAVRSGSNLAVEASRFFKGVNLDMLRATGGHMDLPTLATIGFMTAGAAEVLTTKKLPMPPWFNLAWWAFRTFTTMEKKAIENTEASLRPGDGARHSESHPANDKAPRPEPRS</sequence>
<dbReference type="InterPro" id="IPR036163">
    <property type="entry name" value="HMA_dom_sf"/>
</dbReference>
<name>A0A7D4XLZ6_9BACT</name>
<reference evidence="2" key="1">
    <citation type="journal article" date="2020" name="Molecules">
        <title>2-Hydroxysorangiadenosine: Structure and Biosynthesis of a Myxobacterial Sesquiterpene-Nucleoside.</title>
        <authorList>
            <person name="Okoth D.A."/>
            <person name="Hug J.J."/>
            <person name="Garcia R."/>
            <person name="Sproer C."/>
            <person name="Overmann J."/>
            <person name="Muller R."/>
        </authorList>
    </citation>
    <scope>NUCLEOTIDE SEQUENCE</scope>
    <source>
        <strain evidence="2">MCy10943</strain>
    </source>
</reference>
<dbReference type="SUPFAM" id="SSF55008">
    <property type="entry name" value="HMA, heavy metal-associated domain"/>
    <property type="match status" value="1"/>
</dbReference>